<comment type="caution">
    <text evidence="4">The sequence shown here is derived from an EMBL/GenBank/DDBJ whole genome shotgun (WGS) entry which is preliminary data.</text>
</comment>
<dbReference type="GO" id="GO:0006457">
    <property type="term" value="P:protein folding"/>
    <property type="evidence" value="ECO:0007669"/>
    <property type="project" value="TreeGrafter"/>
</dbReference>
<dbReference type="CDD" id="cd08892">
    <property type="entry name" value="SRPBCC_Aha1"/>
    <property type="match status" value="1"/>
</dbReference>
<evidence type="ECO:0000313" key="5">
    <source>
        <dbReference type="Proteomes" id="UP000761534"/>
    </source>
</evidence>
<dbReference type="InterPro" id="IPR023393">
    <property type="entry name" value="START-like_dom_sf"/>
</dbReference>
<dbReference type="SUPFAM" id="SSF103111">
    <property type="entry name" value="Activator of Hsp90 ATPase, Aha1"/>
    <property type="match status" value="1"/>
</dbReference>
<dbReference type="GO" id="GO:0001671">
    <property type="term" value="F:ATPase activator activity"/>
    <property type="evidence" value="ECO:0007669"/>
    <property type="project" value="InterPro"/>
</dbReference>
<dbReference type="Gene3D" id="3.15.10.20">
    <property type="entry name" value="Activator of Hsp90 ATPase Aha1, N-terminal domain"/>
    <property type="match status" value="1"/>
</dbReference>
<name>A0A642V6A9_9ASCO</name>
<reference evidence="4" key="1">
    <citation type="journal article" date="2019" name="G3 (Bethesda)">
        <title>Genome Assemblies of Two Rare Opportunistic Yeast Pathogens: Diutina rugosa (syn. Candida rugosa) and Trichomonascus ciferrii (syn. Candida ciferrii).</title>
        <authorList>
            <person name="Mixao V."/>
            <person name="Saus E."/>
            <person name="Hansen A.P."/>
            <person name="Lass-Florl C."/>
            <person name="Gabaldon T."/>
        </authorList>
    </citation>
    <scope>NUCLEOTIDE SEQUENCE</scope>
    <source>
        <strain evidence="4">CBS 4856</strain>
    </source>
</reference>
<dbReference type="OrthoDB" id="567237at2759"/>
<organism evidence="4 5">
    <name type="scientific">Trichomonascus ciferrii</name>
    <dbReference type="NCBI Taxonomy" id="44093"/>
    <lineage>
        <taxon>Eukaryota</taxon>
        <taxon>Fungi</taxon>
        <taxon>Dikarya</taxon>
        <taxon>Ascomycota</taxon>
        <taxon>Saccharomycotina</taxon>
        <taxon>Dipodascomycetes</taxon>
        <taxon>Dipodascales</taxon>
        <taxon>Trichomonascaceae</taxon>
        <taxon>Trichomonascus</taxon>
        <taxon>Trichomonascus ciferrii complex</taxon>
    </lineage>
</organism>
<sequence length="319" mass="35579">MVLHNPNNWHWVDKNCLSWARTYFKEKLVGLSVEDGDTSAEITGVRSCDGDVDVNQRKGKVISLFDVNMILEYSGKTKDEDNVTGLITIPEISYDSSEEDYEFRISINSETAAKEPVKVLVRQKLVPKLRTALAKFGPDLIETHGKDIQHEGQDFKTKSGLPEPSTTAASGEDKKDEQKVVGTAAYNTTTLKLEPVFSAPAEQLYDAFLKPEMVAAWSRSKPDIAPEVGREYSLFNGNVSGKILSLDPGKNITMTWRLRDWKQGHFAKMSLDFVQGAGETTVKVNWTGIPVGQEEVAQNNFEEYYVKSIKLTFGFGTVL</sequence>
<dbReference type="SMART" id="SM01000">
    <property type="entry name" value="Aha1_N"/>
    <property type="match status" value="1"/>
</dbReference>
<evidence type="ECO:0000256" key="2">
    <source>
        <dbReference type="SAM" id="MobiDB-lite"/>
    </source>
</evidence>
<evidence type="ECO:0000313" key="4">
    <source>
        <dbReference type="EMBL" id="KAA8915598.1"/>
    </source>
</evidence>
<dbReference type="InterPro" id="IPR036338">
    <property type="entry name" value="Aha1"/>
</dbReference>
<evidence type="ECO:0000259" key="3">
    <source>
        <dbReference type="SMART" id="SM01000"/>
    </source>
</evidence>
<dbReference type="AlphaFoldDB" id="A0A642V6A9"/>
<dbReference type="GO" id="GO:0005829">
    <property type="term" value="C:cytosol"/>
    <property type="evidence" value="ECO:0007669"/>
    <property type="project" value="TreeGrafter"/>
</dbReference>
<dbReference type="InterPro" id="IPR013538">
    <property type="entry name" value="ASHA1/2-like_C"/>
</dbReference>
<keyword evidence="5" id="KW-1185">Reference proteome</keyword>
<accession>A0A642V6A9</accession>
<dbReference type="GO" id="GO:0051087">
    <property type="term" value="F:protein-folding chaperone binding"/>
    <property type="evidence" value="ECO:0007669"/>
    <property type="project" value="InterPro"/>
</dbReference>
<dbReference type="Pfam" id="PF08327">
    <property type="entry name" value="AHSA1"/>
    <property type="match status" value="1"/>
</dbReference>
<dbReference type="EMBL" id="SWFS01000155">
    <property type="protein sequence ID" value="KAA8915598.1"/>
    <property type="molecule type" value="Genomic_DNA"/>
</dbReference>
<comment type="similarity">
    <text evidence="1">Belongs to the AHA1 family.</text>
</comment>
<dbReference type="VEuPathDB" id="FungiDB:TRICI_002243"/>
<dbReference type="InterPro" id="IPR015310">
    <property type="entry name" value="AHSA1-like_N"/>
</dbReference>
<dbReference type="Gene3D" id="3.30.530.20">
    <property type="match status" value="1"/>
</dbReference>
<feature type="region of interest" description="Disordered" evidence="2">
    <location>
        <begin position="152"/>
        <end position="176"/>
    </location>
</feature>
<dbReference type="Pfam" id="PF09229">
    <property type="entry name" value="Aha1_N"/>
    <property type="match status" value="1"/>
</dbReference>
<protein>
    <recommendedName>
        <fullName evidence="3">Activator of Hsp90 ATPase AHSA1-like N-terminal domain-containing protein</fullName>
    </recommendedName>
</protein>
<gene>
    <name evidence="4" type="ORF">TRICI_002243</name>
</gene>
<proteinExistence type="inferred from homology"/>
<dbReference type="SUPFAM" id="SSF55961">
    <property type="entry name" value="Bet v1-like"/>
    <property type="match status" value="1"/>
</dbReference>
<feature type="domain" description="Activator of Hsp90 ATPase AHSA1-like N-terminal" evidence="3">
    <location>
        <begin position="13"/>
        <end position="146"/>
    </location>
</feature>
<dbReference type="PANTHER" id="PTHR13009">
    <property type="entry name" value="HEAT SHOCK PROTEIN 90 HSP90 CO-CHAPERONE AHA-1"/>
    <property type="match status" value="1"/>
</dbReference>
<dbReference type="PANTHER" id="PTHR13009:SF22">
    <property type="entry name" value="LD43819P"/>
    <property type="match status" value="1"/>
</dbReference>
<evidence type="ECO:0000256" key="1">
    <source>
        <dbReference type="ARBA" id="ARBA00006817"/>
    </source>
</evidence>
<dbReference type="Proteomes" id="UP000761534">
    <property type="component" value="Unassembled WGS sequence"/>
</dbReference>